<dbReference type="InterPro" id="IPR015424">
    <property type="entry name" value="PyrdxlP-dep_Trfase"/>
</dbReference>
<dbReference type="GO" id="GO:0008483">
    <property type="term" value="F:transaminase activity"/>
    <property type="evidence" value="ECO:0007669"/>
    <property type="project" value="TreeGrafter"/>
</dbReference>
<comment type="caution">
    <text evidence="6">The sequence shown here is derived from an EMBL/GenBank/DDBJ whole genome shotgun (WGS) entry which is preliminary data.</text>
</comment>
<protein>
    <submittedName>
        <fullName evidence="6">dTDP-4-amino-4,6-dideoxygalactose transaminase</fullName>
    </submittedName>
</protein>
<dbReference type="InterPro" id="IPR000653">
    <property type="entry name" value="DegT/StrS_aminotransferase"/>
</dbReference>
<keyword evidence="7" id="KW-1185">Reference proteome</keyword>
<dbReference type="SUPFAM" id="SSF53383">
    <property type="entry name" value="PLP-dependent transferases"/>
    <property type="match status" value="1"/>
</dbReference>
<comment type="similarity">
    <text evidence="2 5">Belongs to the DegT/DnrJ/EryC1 family.</text>
</comment>
<evidence type="ECO:0000256" key="4">
    <source>
        <dbReference type="PIRSR" id="PIRSR000390-2"/>
    </source>
</evidence>
<evidence type="ECO:0000256" key="2">
    <source>
        <dbReference type="ARBA" id="ARBA00037999"/>
    </source>
</evidence>
<dbReference type="InterPro" id="IPR015421">
    <property type="entry name" value="PyrdxlP-dep_Trfase_major"/>
</dbReference>
<dbReference type="AlphaFoldDB" id="A0A7W9FQG8"/>
<dbReference type="PANTHER" id="PTHR30244:SF9">
    <property type="entry name" value="PROTEIN RV3402C"/>
    <property type="match status" value="1"/>
</dbReference>
<dbReference type="Proteomes" id="UP000523821">
    <property type="component" value="Unassembled WGS sequence"/>
</dbReference>
<dbReference type="GO" id="GO:0000271">
    <property type="term" value="P:polysaccharide biosynthetic process"/>
    <property type="evidence" value="ECO:0007669"/>
    <property type="project" value="TreeGrafter"/>
</dbReference>
<accession>A0A7W9FQG8</accession>
<keyword evidence="1 4" id="KW-0663">Pyridoxal phosphate</keyword>
<feature type="active site" description="Proton acceptor" evidence="3">
    <location>
        <position position="181"/>
    </location>
</feature>
<organism evidence="6 7">
    <name type="scientific">Prosthecomicrobium pneumaticum</name>
    <dbReference type="NCBI Taxonomy" id="81895"/>
    <lineage>
        <taxon>Bacteria</taxon>
        <taxon>Pseudomonadati</taxon>
        <taxon>Pseudomonadota</taxon>
        <taxon>Alphaproteobacteria</taxon>
        <taxon>Hyphomicrobiales</taxon>
        <taxon>Kaistiaceae</taxon>
        <taxon>Prosthecomicrobium</taxon>
    </lineage>
</organism>
<evidence type="ECO:0000256" key="1">
    <source>
        <dbReference type="ARBA" id="ARBA00022898"/>
    </source>
</evidence>
<dbReference type="CDD" id="cd00616">
    <property type="entry name" value="AHBA_syn"/>
    <property type="match status" value="1"/>
</dbReference>
<gene>
    <name evidence="6" type="ORF">GGQ63_004046</name>
</gene>
<evidence type="ECO:0000313" key="7">
    <source>
        <dbReference type="Proteomes" id="UP000523821"/>
    </source>
</evidence>
<feature type="modified residue" description="N6-(pyridoxal phosphate)lysine" evidence="4">
    <location>
        <position position="181"/>
    </location>
</feature>
<dbReference type="EMBL" id="JACHOO010000011">
    <property type="protein sequence ID" value="MBB5754949.1"/>
    <property type="molecule type" value="Genomic_DNA"/>
</dbReference>
<dbReference type="PANTHER" id="PTHR30244">
    <property type="entry name" value="TRANSAMINASE"/>
    <property type="match status" value="1"/>
</dbReference>
<dbReference type="Pfam" id="PF01041">
    <property type="entry name" value="DegT_DnrJ_EryC1"/>
    <property type="match status" value="1"/>
</dbReference>
<evidence type="ECO:0000256" key="3">
    <source>
        <dbReference type="PIRSR" id="PIRSR000390-1"/>
    </source>
</evidence>
<dbReference type="PIRSF" id="PIRSF000390">
    <property type="entry name" value="PLP_StrS"/>
    <property type="match status" value="1"/>
</dbReference>
<evidence type="ECO:0000256" key="5">
    <source>
        <dbReference type="RuleBase" id="RU004508"/>
    </source>
</evidence>
<sequence>MLTVTRPIAPSFERLSALLRQMLQEQRYTNGGPLVSLLELKLRELCGAQQLVLVANGTLAIELALKGLGIAGRVITTPFTFCGGAHAVSWVGATPVYVDVDPETLTIDPVAIEAAIEPGAEAILGVHVYGQPCRVAAIDAIARRHGLAVVYDGAHAFGGHCGGAPIGGFGDATTYSFHATKLFHTGEGGAIETRDPALAERLRRLRNFGIASEDVVTEAGINAKMSELAAATGLAVLDRLAEEIAARAALRRFYLDRLSNLPGIAPFIGSDETARLLYFILRVSNEGEPGRRDRLHARLKGEGILARRYFYPLASELALGADRAAAETPNAFAASREVLALPFHGGVTPADAERVAGVVRRFAERA</sequence>
<name>A0A7W9FQG8_9HYPH</name>
<dbReference type="Gene3D" id="3.40.640.10">
    <property type="entry name" value="Type I PLP-dependent aspartate aminotransferase-like (Major domain)"/>
    <property type="match status" value="1"/>
</dbReference>
<proteinExistence type="inferred from homology"/>
<dbReference type="GO" id="GO:0030170">
    <property type="term" value="F:pyridoxal phosphate binding"/>
    <property type="evidence" value="ECO:0007669"/>
    <property type="project" value="TreeGrafter"/>
</dbReference>
<dbReference type="RefSeq" id="WP_183858382.1">
    <property type="nucleotide sequence ID" value="NZ_JACHOO010000011.1"/>
</dbReference>
<evidence type="ECO:0000313" key="6">
    <source>
        <dbReference type="EMBL" id="MBB5754949.1"/>
    </source>
</evidence>
<reference evidence="6 7" key="1">
    <citation type="submission" date="2020-08" db="EMBL/GenBank/DDBJ databases">
        <title>Genomic Encyclopedia of Type Strains, Phase IV (KMG-IV): sequencing the most valuable type-strain genomes for metagenomic binning, comparative biology and taxonomic classification.</title>
        <authorList>
            <person name="Goeker M."/>
        </authorList>
    </citation>
    <scope>NUCLEOTIDE SEQUENCE [LARGE SCALE GENOMIC DNA]</scope>
    <source>
        <strain evidence="6 7">DSM 16268</strain>
    </source>
</reference>